<dbReference type="EMBL" id="CP016094">
    <property type="protein sequence ID" value="AOS46089.1"/>
    <property type="molecule type" value="Genomic_DNA"/>
</dbReference>
<protein>
    <submittedName>
        <fullName evidence="1">Uncharacterized protein</fullName>
    </submittedName>
</protein>
<dbReference type="RefSeq" id="WP_069963174.1">
    <property type="nucleotide sequence ID" value="NZ_CP016094.1"/>
</dbReference>
<gene>
    <name evidence="1" type="ORF">Verru16b_03185</name>
</gene>
<reference evidence="1 2" key="1">
    <citation type="submission" date="2016-06" db="EMBL/GenBank/DDBJ databases">
        <title>Three novel species with peptidoglycan cell walls form the new genus Lacunisphaera gen. nov. in the family Opitutaceae of the verrucomicrobial subdivision 4.</title>
        <authorList>
            <person name="Rast P."/>
            <person name="Gloeckner I."/>
            <person name="Jogler M."/>
            <person name="Boedeker C."/>
            <person name="Jeske O."/>
            <person name="Wiegand S."/>
            <person name="Reinhardt R."/>
            <person name="Schumann P."/>
            <person name="Rohde M."/>
            <person name="Spring S."/>
            <person name="Gloeckner F.O."/>
            <person name="Jogler C."/>
        </authorList>
    </citation>
    <scope>NUCLEOTIDE SEQUENCE [LARGE SCALE GENOMIC DNA]</scope>
    <source>
        <strain evidence="1 2">IG16b</strain>
    </source>
</reference>
<organism evidence="1 2">
    <name type="scientific">Lacunisphaera limnophila</name>
    <dbReference type="NCBI Taxonomy" id="1838286"/>
    <lineage>
        <taxon>Bacteria</taxon>
        <taxon>Pseudomonadati</taxon>
        <taxon>Verrucomicrobiota</taxon>
        <taxon>Opitutia</taxon>
        <taxon>Opitutales</taxon>
        <taxon>Opitutaceae</taxon>
        <taxon>Lacunisphaera</taxon>
    </lineage>
</organism>
<name>A0A1D8AYX5_9BACT</name>
<evidence type="ECO:0000313" key="1">
    <source>
        <dbReference type="EMBL" id="AOS46089.1"/>
    </source>
</evidence>
<keyword evidence="2" id="KW-1185">Reference proteome</keyword>
<dbReference type="AlphaFoldDB" id="A0A1D8AYX5"/>
<dbReference type="Proteomes" id="UP000095228">
    <property type="component" value="Chromosome"/>
</dbReference>
<sequence>MVEKPLADAWENKWEPHSKWVQETADAIEKLGNQNSSNSGYILLKEEPGEDGLSAVVLPQSIDWQAYEIIKYLPVLQRFKFEDPKKFIELKHLGDRTIRQALTEELHHQVQIFADKIAKVPTCKLPNLSDQDREVVDGLLAIAEEKAPAYISYMQLYVEDRLDIVLGQDNEQLLAFRKLPPETQIAARKYIVEVYGWQRLYRGLFGN</sequence>
<proteinExistence type="predicted"/>
<evidence type="ECO:0000313" key="2">
    <source>
        <dbReference type="Proteomes" id="UP000095228"/>
    </source>
</evidence>
<accession>A0A1D8AYX5</accession>
<dbReference type="KEGG" id="obg:Verru16b_03185"/>